<dbReference type="InterPro" id="IPR035906">
    <property type="entry name" value="MetI-like_sf"/>
</dbReference>
<dbReference type="PROSITE" id="PS50928">
    <property type="entry name" value="ABC_TM1"/>
    <property type="match status" value="1"/>
</dbReference>
<dbReference type="GO" id="GO:0005886">
    <property type="term" value="C:plasma membrane"/>
    <property type="evidence" value="ECO:0007669"/>
    <property type="project" value="UniProtKB-SubCell"/>
</dbReference>
<proteinExistence type="inferred from homology"/>
<evidence type="ECO:0000256" key="3">
    <source>
        <dbReference type="ARBA" id="ARBA00022475"/>
    </source>
</evidence>
<reference evidence="9" key="2">
    <citation type="submission" date="2024-06" db="EMBL/GenBank/DDBJ databases">
        <authorList>
            <person name="Petrova K.O."/>
            <person name="Toshchakov S.V."/>
            <person name="Boltjanskaja Y.V."/>
            <person name="Kevbrin V."/>
        </authorList>
    </citation>
    <scope>NUCLEOTIDE SEQUENCE</scope>
    <source>
        <strain evidence="9">Z-910T</strain>
    </source>
</reference>
<dbReference type="PANTHER" id="PTHR43163:SF6">
    <property type="entry name" value="DIPEPTIDE TRANSPORT SYSTEM PERMEASE PROTEIN DPPB-RELATED"/>
    <property type="match status" value="1"/>
</dbReference>
<feature type="transmembrane region" description="Helical" evidence="7">
    <location>
        <begin position="290"/>
        <end position="316"/>
    </location>
</feature>
<dbReference type="SUPFAM" id="SSF161098">
    <property type="entry name" value="MetI-like"/>
    <property type="match status" value="1"/>
</dbReference>
<dbReference type="PANTHER" id="PTHR43163">
    <property type="entry name" value="DIPEPTIDE TRANSPORT SYSTEM PERMEASE PROTEIN DPPB-RELATED"/>
    <property type="match status" value="1"/>
</dbReference>
<organism evidence="9">
    <name type="scientific">Proteinivorax tanatarense</name>
    <dbReference type="NCBI Taxonomy" id="1260629"/>
    <lineage>
        <taxon>Bacteria</taxon>
        <taxon>Bacillati</taxon>
        <taxon>Bacillota</taxon>
        <taxon>Clostridia</taxon>
        <taxon>Eubacteriales</taxon>
        <taxon>Proteinivoracaceae</taxon>
        <taxon>Proteinivorax</taxon>
    </lineage>
</organism>
<keyword evidence="4 7" id="KW-0812">Transmembrane</keyword>
<evidence type="ECO:0000313" key="9">
    <source>
        <dbReference type="EMBL" id="XBX75650.1"/>
    </source>
</evidence>
<evidence type="ECO:0000256" key="1">
    <source>
        <dbReference type="ARBA" id="ARBA00004651"/>
    </source>
</evidence>
<feature type="domain" description="ABC transmembrane type-1" evidence="8">
    <location>
        <begin position="95"/>
        <end position="309"/>
    </location>
</feature>
<comment type="similarity">
    <text evidence="7">Belongs to the binding-protein-dependent transport system permease family.</text>
</comment>
<evidence type="ECO:0000259" key="8">
    <source>
        <dbReference type="PROSITE" id="PS50928"/>
    </source>
</evidence>
<comment type="subcellular location">
    <subcellularLocation>
        <location evidence="1 7">Cell membrane</location>
        <topology evidence="1 7">Multi-pass membrane protein</topology>
    </subcellularLocation>
</comment>
<evidence type="ECO:0000256" key="2">
    <source>
        <dbReference type="ARBA" id="ARBA00022448"/>
    </source>
</evidence>
<feature type="transmembrane region" description="Helical" evidence="7">
    <location>
        <begin position="12"/>
        <end position="30"/>
    </location>
</feature>
<feature type="transmembrane region" description="Helical" evidence="7">
    <location>
        <begin position="248"/>
        <end position="270"/>
    </location>
</feature>
<dbReference type="InterPro" id="IPR045621">
    <property type="entry name" value="BPD_transp_1_N"/>
</dbReference>
<dbReference type="AlphaFoldDB" id="A0AAU7VNM5"/>
<dbReference type="Gene3D" id="1.10.3720.10">
    <property type="entry name" value="MetI-like"/>
    <property type="match status" value="1"/>
</dbReference>
<keyword evidence="5 7" id="KW-1133">Transmembrane helix</keyword>
<accession>A0AAU7VNM5</accession>
<dbReference type="GO" id="GO:0055085">
    <property type="term" value="P:transmembrane transport"/>
    <property type="evidence" value="ECO:0007669"/>
    <property type="project" value="InterPro"/>
</dbReference>
<dbReference type="CDD" id="cd06261">
    <property type="entry name" value="TM_PBP2"/>
    <property type="match status" value="1"/>
</dbReference>
<evidence type="ECO:0000256" key="5">
    <source>
        <dbReference type="ARBA" id="ARBA00022989"/>
    </source>
</evidence>
<gene>
    <name evidence="9" type="ORF">PRVXT_000791</name>
</gene>
<dbReference type="Pfam" id="PF00528">
    <property type="entry name" value="BPD_transp_1"/>
    <property type="match status" value="1"/>
</dbReference>
<dbReference type="RefSeq" id="WP_350344393.1">
    <property type="nucleotide sequence ID" value="NZ_CP158367.1"/>
</dbReference>
<feature type="transmembrane region" description="Helical" evidence="7">
    <location>
        <begin position="101"/>
        <end position="122"/>
    </location>
</feature>
<evidence type="ECO:0000256" key="7">
    <source>
        <dbReference type="RuleBase" id="RU363032"/>
    </source>
</evidence>
<reference evidence="9" key="1">
    <citation type="journal article" date="2013" name="Extremophiles">
        <title>Proteinivorax tanatarense gen. nov., sp. nov., an anaerobic, haloalkaliphilic, proteolytic bacterium isolated from a decaying algal bloom, and proposal of Proteinivoraceae fam. nov.</title>
        <authorList>
            <person name="Kevbrin V."/>
            <person name="Boltyanskaya Y."/>
            <person name="Zhilina T."/>
            <person name="Kolganova T."/>
            <person name="Lavrentjeva E."/>
            <person name="Kuznetsov B."/>
        </authorList>
    </citation>
    <scope>NUCLEOTIDE SEQUENCE</scope>
    <source>
        <strain evidence="9">Z-910T</strain>
    </source>
</reference>
<dbReference type="Pfam" id="PF19300">
    <property type="entry name" value="BPD_transp_1_N"/>
    <property type="match status" value="1"/>
</dbReference>
<dbReference type="EMBL" id="CP158367">
    <property type="protein sequence ID" value="XBX75650.1"/>
    <property type="molecule type" value="Genomic_DNA"/>
</dbReference>
<protein>
    <submittedName>
        <fullName evidence="9">ABC transporter permease</fullName>
    </submittedName>
</protein>
<dbReference type="InterPro" id="IPR000515">
    <property type="entry name" value="MetI-like"/>
</dbReference>
<feature type="transmembrane region" description="Helical" evidence="7">
    <location>
        <begin position="134"/>
        <end position="157"/>
    </location>
</feature>
<feature type="transmembrane region" description="Helical" evidence="7">
    <location>
        <begin position="190"/>
        <end position="209"/>
    </location>
</feature>
<name>A0AAU7VNM5_9FIRM</name>
<keyword evidence="6 7" id="KW-0472">Membrane</keyword>
<keyword evidence="3" id="KW-1003">Cell membrane</keyword>
<keyword evidence="2 7" id="KW-0813">Transport</keyword>
<evidence type="ECO:0000256" key="6">
    <source>
        <dbReference type="ARBA" id="ARBA00023136"/>
    </source>
</evidence>
<sequence>MSTYILRRLLQMIPVFIGITIVSFSIVHLAPGSPIDIMASPETHPDDLARLEELWGLNDPVYVQYGRWFKSFVTGDFGRSFRTGEPVLEILLARLPNTIQLNLFSLIFALVIAIPVGIFSALRQYSVGDYIATFLTFFGIAMPNFWFALLLLYLFYIRLEWLPGMQMRTIGVSTETHGLFVVLVDRIRHLILPTIVMGTHSMASFTRYMRASMLQVIREDYIRTARAKGLSERVVIYKHALRNGMIPLVTILTFTIPSLLAGSVVIEQIFSWPGVGRTVFQAIGQRDYNIVMAFNTVMATLTMVFMLLADIAYVVVDPRIRFD</sequence>
<evidence type="ECO:0000256" key="4">
    <source>
        <dbReference type="ARBA" id="ARBA00022692"/>
    </source>
</evidence>